<dbReference type="InterPro" id="IPR011047">
    <property type="entry name" value="Quinoprotein_ADH-like_sf"/>
</dbReference>
<sequence>MRYARKIFTSLIAIPIAVLTATAALLALPLTRPSAAEAATGAAGLSYDYIMSAPLAVAAEDENVYVLDESGEVSSLADGAVGKFTGETFTPGGAASADKLAAFGGAVYLYGSDVVAVTSGSAGIYEIAENGVALRTDAESSSPLSVGLTGNAVTAAADGDALYIVTESGGRYSLIKWSDGNTETIAVELPADGNVTASAVLDGVFYYATDYTLYSLEQPDGCDTRGGIISMAASGGKLLFTTRSGRVHSYDGSVTETVLGKSGHISVSSRRNTVAFADKGNNRVTVMRDGETTSLPADSPNAAAISYTGEIFAASDNKIVNVSRDAEVFVSNGIVADICFDIKAVDKDIVYALGENGDLTEANGGTAIASSVSAIAPSPDGGVLALGTDGTVTHYAAGDNGGYAAVSSFTAAAGTDIDADRAGNVYVLSGGEISKYSPDGSTSEKLGVSDIDSFEISEVSFAADGYAVGFGDIVTVGLHSRSTDVIPAGNAGTDMLDGEEDKEAYTAFSDEKFNSSPAPSSERADIAVVTTDTEIYPCPAEMPSDTGMIAKGTYVTLVARYEDTDYYLAIAESAEEGSAIGYINVNAVERCDYMTEEETIAEYGPDLRRYVYIVSPIYKYPSEEAPVLESSTIDTDSDYNEFTVAPFVKGYKDAKGGSWYRVVWADASDKNITLDGYMKVSTLSLVSGDQTEPDINGEIRADDGVSAKCYAIVSGEYVENGDLVADRTKVEIVGDYTKSEEYTHIRYKDENGTVRDCYVLTGEVILTEAGRYQIVMFVVAGVVAVFLIVLVTVYLRRRKKID</sequence>
<comment type="caution">
    <text evidence="2">The sequence shown here is derived from an EMBL/GenBank/DDBJ whole genome shotgun (WGS) entry which is preliminary data.</text>
</comment>
<reference evidence="2" key="2">
    <citation type="submission" date="2021-04" db="EMBL/GenBank/DDBJ databases">
        <authorList>
            <person name="Gilroy R."/>
        </authorList>
    </citation>
    <scope>NUCLEOTIDE SEQUENCE</scope>
    <source>
        <strain evidence="2">12435</strain>
    </source>
</reference>
<evidence type="ECO:0000313" key="2">
    <source>
        <dbReference type="EMBL" id="HIW02353.1"/>
    </source>
</evidence>
<dbReference type="AlphaFoldDB" id="A0A9D1Q192"/>
<evidence type="ECO:0000256" key="1">
    <source>
        <dbReference type="SAM" id="Phobius"/>
    </source>
</evidence>
<accession>A0A9D1Q192</accession>
<keyword evidence="1" id="KW-1133">Transmembrane helix</keyword>
<dbReference type="SUPFAM" id="SSF50998">
    <property type="entry name" value="Quinoprotein alcohol dehydrogenase-like"/>
    <property type="match status" value="1"/>
</dbReference>
<reference evidence="2" key="1">
    <citation type="journal article" date="2021" name="PeerJ">
        <title>Extensive microbial diversity within the chicken gut microbiome revealed by metagenomics and culture.</title>
        <authorList>
            <person name="Gilroy R."/>
            <person name="Ravi A."/>
            <person name="Getino M."/>
            <person name="Pursley I."/>
            <person name="Horton D.L."/>
            <person name="Alikhan N.F."/>
            <person name="Baker D."/>
            <person name="Gharbi K."/>
            <person name="Hall N."/>
            <person name="Watson M."/>
            <person name="Adriaenssens E.M."/>
            <person name="Foster-Nyarko E."/>
            <person name="Jarju S."/>
            <person name="Secka A."/>
            <person name="Antonio M."/>
            <person name="Oren A."/>
            <person name="Chaudhuri R.R."/>
            <person name="La Ragione R."/>
            <person name="Hildebrand F."/>
            <person name="Pallen M.J."/>
        </authorList>
    </citation>
    <scope>NUCLEOTIDE SEQUENCE</scope>
    <source>
        <strain evidence="2">12435</strain>
    </source>
</reference>
<feature type="transmembrane region" description="Helical" evidence="1">
    <location>
        <begin position="774"/>
        <end position="795"/>
    </location>
</feature>
<protein>
    <submittedName>
        <fullName evidence="2">Uncharacterized protein</fullName>
    </submittedName>
</protein>
<dbReference type="Proteomes" id="UP000823990">
    <property type="component" value="Unassembled WGS sequence"/>
</dbReference>
<organism evidence="2 3">
    <name type="scientific">Candidatus Protoclostridium stercorigallinarum</name>
    <dbReference type="NCBI Taxonomy" id="2838741"/>
    <lineage>
        <taxon>Bacteria</taxon>
        <taxon>Bacillati</taxon>
        <taxon>Bacillota</taxon>
        <taxon>Clostridia</taxon>
        <taxon>Candidatus Protoclostridium</taxon>
    </lineage>
</organism>
<keyword evidence="1" id="KW-0812">Transmembrane</keyword>
<proteinExistence type="predicted"/>
<dbReference type="EMBL" id="DXHS01000058">
    <property type="protein sequence ID" value="HIW02353.1"/>
    <property type="molecule type" value="Genomic_DNA"/>
</dbReference>
<keyword evidence="1" id="KW-0472">Membrane</keyword>
<gene>
    <name evidence="2" type="ORF">H9892_03355</name>
</gene>
<name>A0A9D1Q192_9FIRM</name>
<evidence type="ECO:0000313" key="3">
    <source>
        <dbReference type="Proteomes" id="UP000823990"/>
    </source>
</evidence>